<gene>
    <name evidence="1" type="ORF">DI09_2p470</name>
</gene>
<dbReference type="EMBL" id="JMKJ01000222">
    <property type="protein sequence ID" value="KGG51670.1"/>
    <property type="molecule type" value="Genomic_DNA"/>
</dbReference>
<organism evidence="1 2">
    <name type="scientific">Mitosporidium daphniae</name>
    <dbReference type="NCBI Taxonomy" id="1485682"/>
    <lineage>
        <taxon>Eukaryota</taxon>
        <taxon>Fungi</taxon>
        <taxon>Fungi incertae sedis</taxon>
        <taxon>Microsporidia</taxon>
        <taxon>Mitosporidium</taxon>
    </lineage>
</organism>
<dbReference type="OrthoDB" id="10265988at2759"/>
<evidence type="ECO:0000313" key="1">
    <source>
        <dbReference type="EMBL" id="KGG51670.1"/>
    </source>
</evidence>
<accession>A0A098VRR6</accession>
<dbReference type="InterPro" id="IPR036322">
    <property type="entry name" value="WD40_repeat_dom_sf"/>
</dbReference>
<dbReference type="AlphaFoldDB" id="A0A098VRR6"/>
<keyword evidence="2" id="KW-1185">Reference proteome</keyword>
<dbReference type="InterPro" id="IPR015943">
    <property type="entry name" value="WD40/YVTN_repeat-like_dom_sf"/>
</dbReference>
<dbReference type="RefSeq" id="XP_013238097.1">
    <property type="nucleotide sequence ID" value="XM_013382643.1"/>
</dbReference>
<dbReference type="SUPFAM" id="SSF50978">
    <property type="entry name" value="WD40 repeat-like"/>
    <property type="match status" value="1"/>
</dbReference>
<dbReference type="VEuPathDB" id="MicrosporidiaDB:DI09_2p470"/>
<dbReference type="HOGENOM" id="CLU_2794492_0_0_1"/>
<evidence type="ECO:0000313" key="2">
    <source>
        <dbReference type="Proteomes" id="UP000029725"/>
    </source>
</evidence>
<proteinExistence type="predicted"/>
<protein>
    <submittedName>
        <fullName evidence="1">Uncharacterized protein</fullName>
    </submittedName>
</protein>
<dbReference type="Gene3D" id="2.130.10.10">
    <property type="entry name" value="YVTN repeat-like/Quinoprotein amine dehydrogenase"/>
    <property type="match status" value="1"/>
</dbReference>
<dbReference type="GeneID" id="25259476"/>
<comment type="caution">
    <text evidence="1">The sequence shown here is derived from an EMBL/GenBank/DDBJ whole genome shotgun (WGS) entry which is preliminary data.</text>
</comment>
<sequence>MRPARQGMIFSGGSDKVIFAFDPTQSADSEPYRLLLGHSDNVSSLFLDGDTLISGSWDKYFAAIWIHN</sequence>
<reference evidence="1 2" key="1">
    <citation type="submission" date="2014-04" db="EMBL/GenBank/DDBJ databases">
        <title>A new species of microsporidia sheds light on the evolution of extreme parasitism.</title>
        <authorList>
            <person name="Haag K.L."/>
            <person name="James T.Y."/>
            <person name="Larsson R."/>
            <person name="Schaer T.M."/>
            <person name="Refardt D."/>
            <person name="Pombert J.-F."/>
            <person name="Ebert D."/>
        </authorList>
    </citation>
    <scope>NUCLEOTIDE SEQUENCE [LARGE SCALE GENOMIC DNA]</scope>
    <source>
        <strain evidence="1 2">UGP3</strain>
        <tissue evidence="1">Spores</tissue>
    </source>
</reference>
<dbReference type="Proteomes" id="UP000029725">
    <property type="component" value="Unassembled WGS sequence"/>
</dbReference>
<name>A0A098VRR6_9MICR</name>